<proteinExistence type="inferred from homology"/>
<accession>A0A1M7RRY0</accession>
<dbReference type="PANTHER" id="PTHR30035:SF3">
    <property type="entry name" value="INTERMEMBRANE PHOSPHOLIPID TRANSPORT SYSTEM LIPOPROTEIN MLAA"/>
    <property type="match status" value="1"/>
</dbReference>
<keyword evidence="5" id="KW-1185">Reference proteome</keyword>
<evidence type="ECO:0000313" key="4">
    <source>
        <dbReference type="EMBL" id="SHN48882.1"/>
    </source>
</evidence>
<evidence type="ECO:0000256" key="1">
    <source>
        <dbReference type="ARBA" id="ARBA00010634"/>
    </source>
</evidence>
<dbReference type="InterPro" id="IPR007428">
    <property type="entry name" value="MlaA"/>
</dbReference>
<reference evidence="4 5" key="1">
    <citation type="submission" date="2016-12" db="EMBL/GenBank/DDBJ databases">
        <authorList>
            <person name="Song W.-J."/>
            <person name="Kurnit D.M."/>
        </authorList>
    </citation>
    <scope>NUCLEOTIDE SEQUENCE [LARGE SCALE GENOMIC DNA]</scope>
    <source>
        <strain evidence="4 5">CGMCC 1.10808</strain>
    </source>
</reference>
<dbReference type="AlphaFoldDB" id="A0A1M7RRY0"/>
<sequence length="242" mass="25081">MKPLFRSVLVASALALSGCAASNAPDAFAADPYEGANRAVHGFNKGVDTVALRPAAVVYDVAAPALVKHLVGNALDTLALPGRFFNRVLQGDVEAALTAAGRLTVNLIMGLGVLDPATEMGLPSEPTDFGVTLARMGVEEGPYLELPLLGPSTARDAVGLVGDVLLNPLTYAASGTLAGDYGYLRAPVAAVHGRAGAMAAIDQALYESEDSYIAVRSAYLQRRRRQIEGGASAESLPDIYGQ</sequence>
<keyword evidence="4" id="KW-0449">Lipoprotein</keyword>
<gene>
    <name evidence="4" type="ORF">SAMN05216200_10137</name>
</gene>
<dbReference type="EMBL" id="FRDL01000001">
    <property type="protein sequence ID" value="SHN48882.1"/>
    <property type="molecule type" value="Genomic_DNA"/>
</dbReference>
<dbReference type="RefSeq" id="WP_072745657.1">
    <property type="nucleotide sequence ID" value="NZ_FOHL01000002.1"/>
</dbReference>
<evidence type="ECO:0000313" key="5">
    <source>
        <dbReference type="Proteomes" id="UP000184066"/>
    </source>
</evidence>
<dbReference type="Proteomes" id="UP000184066">
    <property type="component" value="Unassembled WGS sequence"/>
</dbReference>
<dbReference type="PROSITE" id="PS51257">
    <property type="entry name" value="PROKAR_LIPOPROTEIN"/>
    <property type="match status" value="1"/>
</dbReference>
<protein>
    <submittedName>
        <fullName evidence="4">Phospholipid-binding lipoprotein MlaA</fullName>
    </submittedName>
</protein>
<dbReference type="GO" id="GO:0120010">
    <property type="term" value="P:intermembrane phospholipid transfer"/>
    <property type="evidence" value="ECO:0007669"/>
    <property type="project" value="TreeGrafter"/>
</dbReference>
<feature type="chain" id="PRO_5009928980" evidence="3">
    <location>
        <begin position="30"/>
        <end position="242"/>
    </location>
</feature>
<dbReference type="PANTHER" id="PTHR30035">
    <property type="entry name" value="LIPOPROTEIN VACJ-RELATED"/>
    <property type="match status" value="1"/>
</dbReference>
<feature type="signal peptide" evidence="3">
    <location>
        <begin position="1"/>
        <end position="29"/>
    </location>
</feature>
<dbReference type="Pfam" id="PF04333">
    <property type="entry name" value="MlaA"/>
    <property type="match status" value="1"/>
</dbReference>
<evidence type="ECO:0000256" key="3">
    <source>
        <dbReference type="SAM" id="SignalP"/>
    </source>
</evidence>
<name>A0A1M7RRY0_9RHOB</name>
<organism evidence="4 5">
    <name type="scientific">Oceanicella actignis</name>
    <dbReference type="NCBI Taxonomy" id="1189325"/>
    <lineage>
        <taxon>Bacteria</taxon>
        <taxon>Pseudomonadati</taxon>
        <taxon>Pseudomonadota</taxon>
        <taxon>Alphaproteobacteria</taxon>
        <taxon>Rhodobacterales</taxon>
        <taxon>Paracoccaceae</taxon>
        <taxon>Oceanicella</taxon>
    </lineage>
</organism>
<comment type="similarity">
    <text evidence="1">Belongs to the MlaA family.</text>
</comment>
<dbReference type="STRING" id="1189325.SAMN04488119_102481"/>
<dbReference type="PRINTS" id="PR01805">
    <property type="entry name" value="VACJLIPOPROT"/>
</dbReference>
<evidence type="ECO:0000256" key="2">
    <source>
        <dbReference type="ARBA" id="ARBA00022729"/>
    </source>
</evidence>
<dbReference type="GO" id="GO:0016020">
    <property type="term" value="C:membrane"/>
    <property type="evidence" value="ECO:0007669"/>
    <property type="project" value="InterPro"/>
</dbReference>
<keyword evidence="2 3" id="KW-0732">Signal</keyword>